<proteinExistence type="predicted"/>
<accession>A0ABT6M8U6</accession>
<dbReference type="Proteomes" id="UP001160334">
    <property type="component" value="Unassembled WGS sequence"/>
</dbReference>
<comment type="caution">
    <text evidence="2">The sequence shown here is derived from an EMBL/GenBank/DDBJ whole genome shotgun (WGS) entry which is preliminary data.</text>
</comment>
<evidence type="ECO:0000313" key="2">
    <source>
        <dbReference type="EMBL" id="MDH6280675.1"/>
    </source>
</evidence>
<evidence type="ECO:0000256" key="1">
    <source>
        <dbReference type="SAM" id="SignalP"/>
    </source>
</evidence>
<feature type="chain" id="PRO_5047531323" description="Secreted protein" evidence="1">
    <location>
        <begin position="37"/>
        <end position="241"/>
    </location>
</feature>
<organism evidence="2 3">
    <name type="scientific">Prescottella agglutinans</name>
    <dbReference type="NCBI Taxonomy" id="1644129"/>
    <lineage>
        <taxon>Bacteria</taxon>
        <taxon>Bacillati</taxon>
        <taxon>Actinomycetota</taxon>
        <taxon>Actinomycetes</taxon>
        <taxon>Mycobacteriales</taxon>
        <taxon>Nocardiaceae</taxon>
        <taxon>Prescottella</taxon>
    </lineage>
</organism>
<feature type="signal peptide" evidence="1">
    <location>
        <begin position="1"/>
        <end position="36"/>
    </location>
</feature>
<protein>
    <recommendedName>
        <fullName evidence="4">Secreted protein</fullName>
    </recommendedName>
</protein>
<keyword evidence="1" id="KW-0732">Signal</keyword>
<name>A0ABT6M8U6_9NOCA</name>
<sequence>MSRTSLRRVAAAAASAAIVAAGVTAGVGFTAGTASAAPAVCQQSSNTTKQDLSTWGVTHTYSKTVNVTEAAAGNEVTYKTVVGTTGIGNPYVSRITDFPPAGFGAPVAAKVTAYHAVGGQIAERVTPTKNNNGGWDVTSTGWFVNSGNPVTLEITYTVPDSVKAGNLVTSGGISTGGTVGVGADFPNLTSCFTGRGKNAGETVSGSLDGAGLGSADGQLSSTGSISNVLGDTITRILQNGS</sequence>
<keyword evidence="3" id="KW-1185">Reference proteome</keyword>
<evidence type="ECO:0008006" key="4">
    <source>
        <dbReference type="Google" id="ProtNLM"/>
    </source>
</evidence>
<dbReference type="RefSeq" id="WP_280760023.1">
    <property type="nucleotide sequence ID" value="NZ_JARXVC010000004.1"/>
</dbReference>
<reference evidence="2 3" key="1">
    <citation type="submission" date="2023-04" db="EMBL/GenBank/DDBJ databases">
        <title>Forest soil microbial communities from Buena Vista Peninsula, Colon Province, Panama.</title>
        <authorList>
            <person name="Bouskill N."/>
        </authorList>
    </citation>
    <scope>NUCLEOTIDE SEQUENCE [LARGE SCALE GENOMIC DNA]</scope>
    <source>
        <strain evidence="2 3">CFH S0262</strain>
    </source>
</reference>
<gene>
    <name evidence="2" type="ORF">M2280_001888</name>
</gene>
<evidence type="ECO:0000313" key="3">
    <source>
        <dbReference type="Proteomes" id="UP001160334"/>
    </source>
</evidence>
<dbReference type="EMBL" id="JARXVC010000004">
    <property type="protein sequence ID" value="MDH6280675.1"/>
    <property type="molecule type" value="Genomic_DNA"/>
</dbReference>